<evidence type="ECO:0000313" key="2">
    <source>
        <dbReference type="Proteomes" id="UP000887565"/>
    </source>
</evidence>
<keyword evidence="2" id="KW-1185">Reference proteome</keyword>
<name>A0A915IBX8_ROMCU</name>
<accession>A0A915IBX8</accession>
<protein>
    <submittedName>
        <fullName evidence="3">Uncharacterized protein</fullName>
    </submittedName>
</protein>
<evidence type="ECO:0000256" key="1">
    <source>
        <dbReference type="SAM" id="MobiDB-lite"/>
    </source>
</evidence>
<feature type="region of interest" description="Disordered" evidence="1">
    <location>
        <begin position="160"/>
        <end position="189"/>
    </location>
</feature>
<evidence type="ECO:0000313" key="3">
    <source>
        <dbReference type="WBParaSite" id="nRc.2.0.1.t11288-RA"/>
    </source>
</evidence>
<dbReference type="Proteomes" id="UP000887565">
    <property type="component" value="Unplaced"/>
</dbReference>
<sequence>MMEELCEYGLGSYITKFVSGGPKNYAYRLYSPSTDQYHHLIKIHGITLLSDAMKKSDSQEHPKMDAKSSHTFYRDKDNRILSNRTVNFPSSTCFRASSPTVSDYFRQLYVGLFILLDDKTSKHQPPIDINDRQNEKLTSLKMGESQTTCLIYASSWDANESNKNKEPASLIGKPKRSTPPSHSYRKQQNKICSEREIFFDKLSRKEPGDLCRSLREKKIKRAIPQSKKKSKKT</sequence>
<dbReference type="AlphaFoldDB" id="A0A915IBX8"/>
<dbReference type="WBParaSite" id="nRc.2.0.1.t11288-RA">
    <property type="protein sequence ID" value="nRc.2.0.1.t11288-RA"/>
    <property type="gene ID" value="nRc.2.0.1.g11288"/>
</dbReference>
<reference evidence="3" key="1">
    <citation type="submission" date="2022-11" db="UniProtKB">
        <authorList>
            <consortium name="WormBaseParasite"/>
        </authorList>
    </citation>
    <scope>IDENTIFICATION</scope>
</reference>
<proteinExistence type="predicted"/>
<organism evidence="2 3">
    <name type="scientific">Romanomermis culicivorax</name>
    <name type="common">Nematode worm</name>
    <dbReference type="NCBI Taxonomy" id="13658"/>
    <lineage>
        <taxon>Eukaryota</taxon>
        <taxon>Metazoa</taxon>
        <taxon>Ecdysozoa</taxon>
        <taxon>Nematoda</taxon>
        <taxon>Enoplea</taxon>
        <taxon>Dorylaimia</taxon>
        <taxon>Mermithida</taxon>
        <taxon>Mermithoidea</taxon>
        <taxon>Mermithidae</taxon>
        <taxon>Romanomermis</taxon>
    </lineage>
</organism>